<evidence type="ECO:0000313" key="2">
    <source>
        <dbReference type="EMBL" id="MBO2458008.1"/>
    </source>
</evidence>
<sequence length="65" mass="7161">MTVHWRKSSHSGTATDEVCVELGRLDQGIGVRDSKDPDGGYLTSRLRSSLTSSLRLGRTHDCRMA</sequence>
<keyword evidence="3" id="KW-1185">Reference proteome</keyword>
<accession>A0ABS3RMP9</accession>
<gene>
    <name evidence="2" type="ORF">J4709_10535</name>
</gene>
<dbReference type="Proteomes" id="UP000680206">
    <property type="component" value="Unassembled WGS sequence"/>
</dbReference>
<protein>
    <submittedName>
        <fullName evidence="2">DUF397 domain-containing protein</fullName>
    </submittedName>
</protein>
<reference evidence="2 3" key="1">
    <citation type="submission" date="2021-03" db="EMBL/GenBank/DDBJ databases">
        <title>Actinomadura violae sp. nov., isolated from lichen in Thailand.</title>
        <authorList>
            <person name="Kanchanasin P."/>
            <person name="Saeng-In P."/>
            <person name="Phongsopitanun W."/>
            <person name="Yuki M."/>
            <person name="Kudo T."/>
            <person name="Ohkuma M."/>
            <person name="Tanasupawat S."/>
        </authorList>
    </citation>
    <scope>NUCLEOTIDE SEQUENCE [LARGE SCALE GENOMIC DNA]</scope>
    <source>
        <strain evidence="2 3">LCR2-06</strain>
    </source>
</reference>
<name>A0ABS3RMP9_9ACTN</name>
<organism evidence="2 3">
    <name type="scientific">Actinomadura violacea</name>
    <dbReference type="NCBI Taxonomy" id="2819934"/>
    <lineage>
        <taxon>Bacteria</taxon>
        <taxon>Bacillati</taxon>
        <taxon>Actinomycetota</taxon>
        <taxon>Actinomycetes</taxon>
        <taxon>Streptosporangiales</taxon>
        <taxon>Thermomonosporaceae</taxon>
        <taxon>Actinomadura</taxon>
    </lineage>
</organism>
<dbReference type="InterPro" id="IPR007278">
    <property type="entry name" value="DUF397"/>
</dbReference>
<comment type="caution">
    <text evidence="2">The sequence shown here is derived from an EMBL/GenBank/DDBJ whole genome shotgun (WGS) entry which is preliminary data.</text>
</comment>
<dbReference type="RefSeq" id="WP_208239606.1">
    <property type="nucleotide sequence ID" value="NZ_JAGEPF010000006.1"/>
</dbReference>
<evidence type="ECO:0000313" key="3">
    <source>
        <dbReference type="Proteomes" id="UP000680206"/>
    </source>
</evidence>
<feature type="domain" description="DUF397" evidence="1">
    <location>
        <begin position="4"/>
        <end position="43"/>
    </location>
</feature>
<proteinExistence type="predicted"/>
<dbReference type="EMBL" id="JAGEPF010000006">
    <property type="protein sequence ID" value="MBO2458008.1"/>
    <property type="molecule type" value="Genomic_DNA"/>
</dbReference>
<dbReference type="Pfam" id="PF04149">
    <property type="entry name" value="DUF397"/>
    <property type="match status" value="1"/>
</dbReference>
<evidence type="ECO:0000259" key="1">
    <source>
        <dbReference type="Pfam" id="PF04149"/>
    </source>
</evidence>